<sequence>MRECGQLGWGSERAVRQVVLGTADIGNKQRPNLESWDTLMFSNLYRVA</sequence>
<organism evidence="1">
    <name type="scientific">Arundo donax</name>
    <name type="common">Giant reed</name>
    <name type="synonym">Donax arundinaceus</name>
    <dbReference type="NCBI Taxonomy" id="35708"/>
    <lineage>
        <taxon>Eukaryota</taxon>
        <taxon>Viridiplantae</taxon>
        <taxon>Streptophyta</taxon>
        <taxon>Embryophyta</taxon>
        <taxon>Tracheophyta</taxon>
        <taxon>Spermatophyta</taxon>
        <taxon>Magnoliopsida</taxon>
        <taxon>Liliopsida</taxon>
        <taxon>Poales</taxon>
        <taxon>Poaceae</taxon>
        <taxon>PACMAD clade</taxon>
        <taxon>Arundinoideae</taxon>
        <taxon>Arundineae</taxon>
        <taxon>Arundo</taxon>
    </lineage>
</organism>
<proteinExistence type="predicted"/>
<accession>A0A0A8XN76</accession>
<dbReference type="EMBL" id="GBRH01283146">
    <property type="protein sequence ID" value="JAD14749.1"/>
    <property type="molecule type" value="Transcribed_RNA"/>
</dbReference>
<reference evidence="1" key="2">
    <citation type="journal article" date="2015" name="Data Brief">
        <title>Shoot transcriptome of the giant reed, Arundo donax.</title>
        <authorList>
            <person name="Barrero R.A."/>
            <person name="Guerrero F.D."/>
            <person name="Moolhuijzen P."/>
            <person name="Goolsby J.A."/>
            <person name="Tidwell J."/>
            <person name="Bellgard S.E."/>
            <person name="Bellgard M.I."/>
        </authorList>
    </citation>
    <scope>NUCLEOTIDE SEQUENCE</scope>
    <source>
        <tissue evidence="1">Shoot tissue taken approximately 20 cm above the soil surface</tissue>
    </source>
</reference>
<evidence type="ECO:0000313" key="1">
    <source>
        <dbReference type="EMBL" id="JAD14749.1"/>
    </source>
</evidence>
<name>A0A0A8XN76_ARUDO</name>
<protein>
    <submittedName>
        <fullName evidence="1">Uncharacterized protein</fullName>
    </submittedName>
</protein>
<dbReference type="AlphaFoldDB" id="A0A0A8XN76"/>
<reference evidence="1" key="1">
    <citation type="submission" date="2014-09" db="EMBL/GenBank/DDBJ databases">
        <authorList>
            <person name="Magalhaes I.L.F."/>
            <person name="Oliveira U."/>
            <person name="Santos F.R."/>
            <person name="Vidigal T.H.D.A."/>
            <person name="Brescovit A.D."/>
            <person name="Santos A.J."/>
        </authorList>
    </citation>
    <scope>NUCLEOTIDE SEQUENCE</scope>
    <source>
        <tissue evidence="1">Shoot tissue taken approximately 20 cm above the soil surface</tissue>
    </source>
</reference>